<keyword evidence="4" id="KW-1003">Cell membrane</keyword>
<keyword evidence="7" id="KW-0479">Metal-binding</keyword>
<evidence type="ECO:0000313" key="15">
    <source>
        <dbReference type="EMBL" id="MFA0791732.1"/>
    </source>
</evidence>
<comment type="caution">
    <text evidence="15">The sequence shown here is derived from an EMBL/GenBank/DDBJ whole genome shotgun (WGS) entry which is preliminary data.</text>
</comment>
<keyword evidence="5" id="KW-0349">Heme</keyword>
<dbReference type="RefSeq" id="WP_299585811.1">
    <property type="nucleotide sequence ID" value="NZ_JBGMEL010000014.1"/>
</dbReference>
<accession>A0ABV4NQ90</accession>
<keyword evidence="6 13" id="KW-0812">Transmembrane</keyword>
<evidence type="ECO:0000313" key="16">
    <source>
        <dbReference type="Proteomes" id="UP001569414"/>
    </source>
</evidence>
<evidence type="ECO:0000256" key="11">
    <source>
        <dbReference type="ARBA" id="ARBA00023136"/>
    </source>
</evidence>
<comment type="subcellular location">
    <subcellularLocation>
        <location evidence="2">Cell membrane</location>
        <topology evidence="2">Multi-pass membrane protein</topology>
    </subcellularLocation>
</comment>
<comment type="similarity">
    <text evidence="12">Belongs to the cytochrome b561 family.</text>
</comment>
<keyword evidence="16" id="KW-1185">Reference proteome</keyword>
<name>A0ABV4NQ90_9GAMM</name>
<protein>
    <submittedName>
        <fullName evidence="15">Cytochrome b</fullName>
    </submittedName>
</protein>
<dbReference type="Pfam" id="PF01292">
    <property type="entry name" value="Ni_hydr_CYTB"/>
    <property type="match status" value="1"/>
</dbReference>
<feature type="domain" description="Cytochrome b561 bacterial/Ni-hydrogenase" evidence="14">
    <location>
        <begin position="10"/>
        <end position="194"/>
    </location>
</feature>
<dbReference type="Gene3D" id="1.20.950.20">
    <property type="entry name" value="Transmembrane di-heme cytochromes, Chain C"/>
    <property type="match status" value="1"/>
</dbReference>
<evidence type="ECO:0000256" key="9">
    <source>
        <dbReference type="ARBA" id="ARBA00022989"/>
    </source>
</evidence>
<evidence type="ECO:0000256" key="13">
    <source>
        <dbReference type="SAM" id="Phobius"/>
    </source>
</evidence>
<dbReference type="PANTHER" id="PTHR30529">
    <property type="entry name" value="CYTOCHROME B561"/>
    <property type="match status" value="1"/>
</dbReference>
<dbReference type="InterPro" id="IPR011577">
    <property type="entry name" value="Cyt_b561_bac/Ni-Hgenase"/>
</dbReference>
<evidence type="ECO:0000256" key="7">
    <source>
        <dbReference type="ARBA" id="ARBA00022723"/>
    </source>
</evidence>
<feature type="transmembrane region" description="Helical" evidence="13">
    <location>
        <begin position="16"/>
        <end position="35"/>
    </location>
</feature>
<evidence type="ECO:0000256" key="5">
    <source>
        <dbReference type="ARBA" id="ARBA00022617"/>
    </source>
</evidence>
<gene>
    <name evidence="15" type="ORF">ACCI51_14340</name>
</gene>
<dbReference type="PANTHER" id="PTHR30529:SF7">
    <property type="entry name" value="CYTOCHROME B561 BACTERIAL_NI-HYDROGENASE DOMAIN-CONTAINING PROTEIN"/>
    <property type="match status" value="1"/>
</dbReference>
<dbReference type="InterPro" id="IPR052168">
    <property type="entry name" value="Cytochrome_b561_oxidase"/>
</dbReference>
<sequence length="196" mass="22818">MGIRNNSYDYGSIAKWLHWSVALLFLGSYISVYYRQWFTQEETPENWIALQLHLSIGVTIGALVLLRIFWRLTNPTPRLEPGSRLEHIATHTGHFLLYVVMILSPLTGYLGTGVNTEYFFLFEIPQFADTSFFTNIMQNTMGMTFKQFEEPIDFIHKEVLGEWLVWLLILGHALAALYHHFIKKDRTLVRMTTGNK</sequence>
<dbReference type="EMBL" id="JBGMEL010000014">
    <property type="protein sequence ID" value="MFA0791732.1"/>
    <property type="molecule type" value="Genomic_DNA"/>
</dbReference>
<dbReference type="InterPro" id="IPR016174">
    <property type="entry name" value="Di-haem_cyt_TM"/>
</dbReference>
<evidence type="ECO:0000256" key="1">
    <source>
        <dbReference type="ARBA" id="ARBA00001970"/>
    </source>
</evidence>
<evidence type="ECO:0000256" key="12">
    <source>
        <dbReference type="ARBA" id="ARBA00037975"/>
    </source>
</evidence>
<feature type="transmembrane region" description="Helical" evidence="13">
    <location>
        <begin position="47"/>
        <end position="70"/>
    </location>
</feature>
<evidence type="ECO:0000256" key="6">
    <source>
        <dbReference type="ARBA" id="ARBA00022692"/>
    </source>
</evidence>
<keyword evidence="11 13" id="KW-0472">Membrane</keyword>
<feature type="transmembrane region" description="Helical" evidence="13">
    <location>
        <begin position="91"/>
        <end position="111"/>
    </location>
</feature>
<proteinExistence type="inferred from homology"/>
<keyword evidence="3" id="KW-0813">Transport</keyword>
<dbReference type="SUPFAM" id="SSF81342">
    <property type="entry name" value="Transmembrane di-heme cytochromes"/>
    <property type="match status" value="1"/>
</dbReference>
<keyword evidence="9 13" id="KW-1133">Transmembrane helix</keyword>
<organism evidence="15 16">
    <name type="scientific">Microbulbifer echini</name>
    <dbReference type="NCBI Taxonomy" id="1529067"/>
    <lineage>
        <taxon>Bacteria</taxon>
        <taxon>Pseudomonadati</taxon>
        <taxon>Pseudomonadota</taxon>
        <taxon>Gammaproteobacteria</taxon>
        <taxon>Cellvibrionales</taxon>
        <taxon>Microbulbiferaceae</taxon>
        <taxon>Microbulbifer</taxon>
    </lineage>
</organism>
<evidence type="ECO:0000256" key="2">
    <source>
        <dbReference type="ARBA" id="ARBA00004651"/>
    </source>
</evidence>
<keyword evidence="8" id="KW-0249">Electron transport</keyword>
<evidence type="ECO:0000256" key="3">
    <source>
        <dbReference type="ARBA" id="ARBA00022448"/>
    </source>
</evidence>
<evidence type="ECO:0000259" key="14">
    <source>
        <dbReference type="Pfam" id="PF01292"/>
    </source>
</evidence>
<reference evidence="15 16" key="1">
    <citation type="submission" date="2024-08" db="EMBL/GenBank/DDBJ databases">
        <authorList>
            <person name="Ishaq N."/>
        </authorList>
    </citation>
    <scope>NUCLEOTIDE SEQUENCE [LARGE SCALE GENOMIC DNA]</scope>
    <source>
        <strain evidence="15 16">JCM 30400</strain>
    </source>
</reference>
<evidence type="ECO:0000256" key="4">
    <source>
        <dbReference type="ARBA" id="ARBA00022475"/>
    </source>
</evidence>
<dbReference type="Proteomes" id="UP001569414">
    <property type="component" value="Unassembled WGS sequence"/>
</dbReference>
<feature type="transmembrane region" description="Helical" evidence="13">
    <location>
        <begin position="163"/>
        <end position="181"/>
    </location>
</feature>
<keyword evidence="10" id="KW-0408">Iron</keyword>
<evidence type="ECO:0000256" key="8">
    <source>
        <dbReference type="ARBA" id="ARBA00022982"/>
    </source>
</evidence>
<comment type="cofactor">
    <cofactor evidence="1">
        <name>heme b</name>
        <dbReference type="ChEBI" id="CHEBI:60344"/>
    </cofactor>
</comment>
<evidence type="ECO:0000256" key="10">
    <source>
        <dbReference type="ARBA" id="ARBA00023004"/>
    </source>
</evidence>